<evidence type="ECO:0000313" key="1">
    <source>
        <dbReference type="EMBL" id="KAF5321738.1"/>
    </source>
</evidence>
<dbReference type="AlphaFoldDB" id="A0A8H5BES1"/>
<accession>A0A8H5BES1</accession>
<sequence>MRNEQISERLYYFARLLTVDSCPLLLGHAPRDTNILLVLHSQAIVRRCIDGHCHLCTHTKYLDLSCYATIKHTVAQHDIHYFEGSFLKTAASVTPPPLARTSASCLFVIPTQTPPRMLTMPRPIPTSIQLLLLSCILRLQHRLFDAWLKLTMPAIKSESPLLVPPRQPRCDDRDGADL</sequence>
<dbReference type="EMBL" id="JAACJJ010000028">
    <property type="protein sequence ID" value="KAF5321738.1"/>
    <property type="molecule type" value="Genomic_DNA"/>
</dbReference>
<dbReference type="Proteomes" id="UP000567179">
    <property type="component" value="Unassembled WGS sequence"/>
</dbReference>
<proteinExistence type="predicted"/>
<gene>
    <name evidence="1" type="ORF">D9619_001835</name>
</gene>
<protein>
    <submittedName>
        <fullName evidence="1">Uncharacterized protein</fullName>
    </submittedName>
</protein>
<comment type="caution">
    <text evidence="1">The sequence shown here is derived from an EMBL/GenBank/DDBJ whole genome shotgun (WGS) entry which is preliminary data.</text>
</comment>
<keyword evidence="2" id="KW-1185">Reference proteome</keyword>
<organism evidence="1 2">
    <name type="scientific">Psilocybe cf. subviscida</name>
    <dbReference type="NCBI Taxonomy" id="2480587"/>
    <lineage>
        <taxon>Eukaryota</taxon>
        <taxon>Fungi</taxon>
        <taxon>Dikarya</taxon>
        <taxon>Basidiomycota</taxon>
        <taxon>Agaricomycotina</taxon>
        <taxon>Agaricomycetes</taxon>
        <taxon>Agaricomycetidae</taxon>
        <taxon>Agaricales</taxon>
        <taxon>Agaricineae</taxon>
        <taxon>Strophariaceae</taxon>
        <taxon>Psilocybe</taxon>
    </lineage>
</organism>
<reference evidence="1 2" key="1">
    <citation type="journal article" date="2020" name="ISME J.">
        <title>Uncovering the hidden diversity of litter-decomposition mechanisms in mushroom-forming fungi.</title>
        <authorList>
            <person name="Floudas D."/>
            <person name="Bentzer J."/>
            <person name="Ahren D."/>
            <person name="Johansson T."/>
            <person name="Persson P."/>
            <person name="Tunlid A."/>
        </authorList>
    </citation>
    <scope>NUCLEOTIDE SEQUENCE [LARGE SCALE GENOMIC DNA]</scope>
    <source>
        <strain evidence="1 2">CBS 101986</strain>
    </source>
</reference>
<name>A0A8H5BES1_9AGAR</name>
<evidence type="ECO:0000313" key="2">
    <source>
        <dbReference type="Proteomes" id="UP000567179"/>
    </source>
</evidence>